<dbReference type="Proteomes" id="UP000742024">
    <property type="component" value="Unassembled WGS sequence"/>
</dbReference>
<organism evidence="2 4">
    <name type="scientific">Claviceps arundinis</name>
    <dbReference type="NCBI Taxonomy" id="1623583"/>
    <lineage>
        <taxon>Eukaryota</taxon>
        <taxon>Fungi</taxon>
        <taxon>Dikarya</taxon>
        <taxon>Ascomycota</taxon>
        <taxon>Pezizomycotina</taxon>
        <taxon>Sordariomycetes</taxon>
        <taxon>Hypocreomycetidae</taxon>
        <taxon>Hypocreales</taxon>
        <taxon>Clavicipitaceae</taxon>
        <taxon>Claviceps</taxon>
    </lineage>
</organism>
<reference evidence="2 3" key="1">
    <citation type="journal article" date="2020" name="bioRxiv">
        <title>Whole genome comparisons of ergot fungi reveals the divergence and evolution of species within the genus Claviceps are the result of varying mechanisms driving genome evolution and host range expansion.</title>
        <authorList>
            <person name="Wyka S.A."/>
            <person name="Mondo S.J."/>
            <person name="Liu M."/>
            <person name="Dettman J."/>
            <person name="Nalam V."/>
            <person name="Broders K.D."/>
        </authorList>
    </citation>
    <scope>NUCLEOTIDE SEQUENCE</scope>
    <source>
        <strain evidence="2">CCC 1102</strain>
        <strain evidence="1 3">LM583</strain>
    </source>
</reference>
<dbReference type="Proteomes" id="UP000784919">
    <property type="component" value="Unassembled WGS sequence"/>
</dbReference>
<dbReference type="EMBL" id="SRPS01000012">
    <property type="protein sequence ID" value="KAG5976995.1"/>
    <property type="molecule type" value="Genomic_DNA"/>
</dbReference>
<sequence>MTSDVAGGQSEEVGSCRVGYYHAGICKVNRQAVPITSRENDDSDLLFNIFLAVHPNRARRNMKRAFLFQFNKW</sequence>
<accession>A0A9P7N0P2</accession>
<name>A0A9P7N0P2_9HYPO</name>
<dbReference type="EMBL" id="SRPR01000055">
    <property type="protein sequence ID" value="KAG5963314.1"/>
    <property type="molecule type" value="Genomic_DNA"/>
</dbReference>
<dbReference type="OrthoDB" id="10389829at2759"/>
<evidence type="ECO:0000313" key="4">
    <source>
        <dbReference type="Proteomes" id="UP000784919"/>
    </source>
</evidence>
<evidence type="ECO:0000313" key="3">
    <source>
        <dbReference type="Proteomes" id="UP000742024"/>
    </source>
</evidence>
<keyword evidence="3" id="KW-1185">Reference proteome</keyword>
<gene>
    <name evidence="2" type="ORF">E4U56_000817</name>
    <name evidence="1" type="ORF">E4U57_006387</name>
</gene>
<proteinExistence type="predicted"/>
<evidence type="ECO:0000313" key="2">
    <source>
        <dbReference type="EMBL" id="KAG5976995.1"/>
    </source>
</evidence>
<protein>
    <submittedName>
        <fullName evidence="2">Uncharacterized protein</fullName>
    </submittedName>
</protein>
<dbReference type="AlphaFoldDB" id="A0A9P7N0P2"/>
<comment type="caution">
    <text evidence="2">The sequence shown here is derived from an EMBL/GenBank/DDBJ whole genome shotgun (WGS) entry which is preliminary data.</text>
</comment>
<evidence type="ECO:0000313" key="1">
    <source>
        <dbReference type="EMBL" id="KAG5963314.1"/>
    </source>
</evidence>